<dbReference type="Proteomes" id="UP000327085">
    <property type="component" value="Chromosome 6"/>
</dbReference>
<dbReference type="Gramene" id="VVA14208">
    <property type="protein sequence ID" value="VVA14208"/>
    <property type="gene ID" value="Prudul26B026184"/>
</dbReference>
<name>A0A5E4EJZ7_PRUDU</name>
<reference evidence="3" key="1">
    <citation type="journal article" date="2020" name="Plant J.">
        <title>Transposons played a major role in the diversification between the closely related almond and peach genomes: results from the almond genome sequence.</title>
        <authorList>
            <person name="Alioto T."/>
            <person name="Alexiou K.G."/>
            <person name="Bardil A."/>
            <person name="Barteri F."/>
            <person name="Castanera R."/>
            <person name="Cruz F."/>
            <person name="Dhingra A."/>
            <person name="Duval H."/>
            <person name="Fernandez I Marti A."/>
            <person name="Frias L."/>
            <person name="Galan B."/>
            <person name="Garcia J.L."/>
            <person name="Howad W."/>
            <person name="Gomez-Garrido J."/>
            <person name="Gut M."/>
            <person name="Julca I."/>
            <person name="Morata J."/>
            <person name="Puigdomenech P."/>
            <person name="Ribeca P."/>
            <person name="Rubio Cabetas M.J."/>
            <person name="Vlasova A."/>
            <person name="Wirthensohn M."/>
            <person name="Garcia-Mas J."/>
            <person name="Gabaldon T."/>
            <person name="Casacuberta J.M."/>
            <person name="Arus P."/>
        </authorList>
    </citation>
    <scope>NUCLEOTIDE SEQUENCE [LARGE SCALE GENOMIC DNA]</scope>
    <source>
        <strain evidence="3">cv. Texas</strain>
    </source>
</reference>
<gene>
    <name evidence="2" type="ORF">ALMOND_2B026184</name>
</gene>
<evidence type="ECO:0000313" key="2">
    <source>
        <dbReference type="EMBL" id="VVA14208.1"/>
    </source>
</evidence>
<feature type="region of interest" description="Disordered" evidence="1">
    <location>
        <begin position="39"/>
        <end position="103"/>
    </location>
</feature>
<feature type="compositionally biased region" description="Polar residues" evidence="1">
    <location>
        <begin position="39"/>
        <end position="53"/>
    </location>
</feature>
<organism evidence="2 3">
    <name type="scientific">Prunus dulcis</name>
    <name type="common">Almond</name>
    <name type="synonym">Amygdalus dulcis</name>
    <dbReference type="NCBI Taxonomy" id="3755"/>
    <lineage>
        <taxon>Eukaryota</taxon>
        <taxon>Viridiplantae</taxon>
        <taxon>Streptophyta</taxon>
        <taxon>Embryophyta</taxon>
        <taxon>Tracheophyta</taxon>
        <taxon>Spermatophyta</taxon>
        <taxon>Magnoliopsida</taxon>
        <taxon>eudicotyledons</taxon>
        <taxon>Gunneridae</taxon>
        <taxon>Pentapetalae</taxon>
        <taxon>rosids</taxon>
        <taxon>fabids</taxon>
        <taxon>Rosales</taxon>
        <taxon>Rosaceae</taxon>
        <taxon>Amygdaloideae</taxon>
        <taxon>Amygdaleae</taxon>
        <taxon>Prunus</taxon>
    </lineage>
</organism>
<evidence type="ECO:0000313" key="3">
    <source>
        <dbReference type="Proteomes" id="UP000327085"/>
    </source>
</evidence>
<protein>
    <submittedName>
        <fullName evidence="2">PREDICTED: LOC109949935</fullName>
    </submittedName>
</protein>
<proteinExistence type="predicted"/>
<dbReference type="AlphaFoldDB" id="A0A5E4EJZ7"/>
<dbReference type="EMBL" id="CABIKO010000010">
    <property type="protein sequence ID" value="VVA14208.1"/>
    <property type="molecule type" value="Genomic_DNA"/>
</dbReference>
<dbReference type="InParanoid" id="A0A5E4EJZ7"/>
<feature type="compositionally biased region" description="Basic and acidic residues" evidence="1">
    <location>
        <begin position="66"/>
        <end position="89"/>
    </location>
</feature>
<sequence>MGQTHSRDDDPEEENLANWWRSNFGFSRVVYSSEAMEIQTKQKVARENQTQTKESTEKGFNQIHDLLNKKRLRDEGKEGRKTEDPHTPQKTENSTGEKASKRRRVIKVKTASVDATFVIHEHLKQLAEIIQTIQDACPSITGSVNVLDLFISSKNHIEDGRKKAGRGVMLLKEGWSILNEAQELLNTIESKSPRVNLDTCSSITLSTEKVEYNDD</sequence>
<accession>A0A5E4EJZ7</accession>
<evidence type="ECO:0000256" key="1">
    <source>
        <dbReference type="SAM" id="MobiDB-lite"/>
    </source>
</evidence>